<evidence type="ECO:0000313" key="1">
    <source>
        <dbReference type="EMBL" id="KIJ89678.1"/>
    </source>
</evidence>
<organism evidence="1 2">
    <name type="scientific">Laccaria amethystina LaAM-08-1</name>
    <dbReference type="NCBI Taxonomy" id="1095629"/>
    <lineage>
        <taxon>Eukaryota</taxon>
        <taxon>Fungi</taxon>
        <taxon>Dikarya</taxon>
        <taxon>Basidiomycota</taxon>
        <taxon>Agaricomycotina</taxon>
        <taxon>Agaricomycetes</taxon>
        <taxon>Agaricomycetidae</taxon>
        <taxon>Agaricales</taxon>
        <taxon>Agaricineae</taxon>
        <taxon>Hydnangiaceae</taxon>
        <taxon>Laccaria</taxon>
    </lineage>
</organism>
<dbReference type="Proteomes" id="UP000054477">
    <property type="component" value="Unassembled WGS sequence"/>
</dbReference>
<name>A0A0C9WPW4_9AGAR</name>
<reference evidence="2" key="2">
    <citation type="submission" date="2015-01" db="EMBL/GenBank/DDBJ databases">
        <title>Evolutionary Origins and Diversification of the Mycorrhizal Mutualists.</title>
        <authorList>
            <consortium name="DOE Joint Genome Institute"/>
            <consortium name="Mycorrhizal Genomics Consortium"/>
            <person name="Kohler A."/>
            <person name="Kuo A."/>
            <person name="Nagy L.G."/>
            <person name="Floudas D."/>
            <person name="Copeland A."/>
            <person name="Barry K.W."/>
            <person name="Cichocki N."/>
            <person name="Veneault-Fourrey C."/>
            <person name="LaButti K."/>
            <person name="Lindquist E.A."/>
            <person name="Lipzen A."/>
            <person name="Lundell T."/>
            <person name="Morin E."/>
            <person name="Murat C."/>
            <person name="Riley R."/>
            <person name="Ohm R."/>
            <person name="Sun H."/>
            <person name="Tunlid A."/>
            <person name="Henrissat B."/>
            <person name="Grigoriev I.V."/>
            <person name="Hibbett D.S."/>
            <person name="Martin F."/>
        </authorList>
    </citation>
    <scope>NUCLEOTIDE SEQUENCE [LARGE SCALE GENOMIC DNA]</scope>
    <source>
        <strain evidence="2">LaAM-08-1</strain>
    </source>
</reference>
<gene>
    <name evidence="1" type="ORF">K443DRAFT_15885</name>
</gene>
<sequence length="77" mass="8561">MPQRNGPQPRKRASADTSLSSLDEAIFTSMSFLMHEDSASSCTTPDEVTRRKLWFDGVVMEGLADLTVVLRPCMRNA</sequence>
<keyword evidence="2" id="KW-1185">Reference proteome</keyword>
<dbReference type="EMBL" id="KN839514">
    <property type="protein sequence ID" value="KIJ89678.1"/>
    <property type="molecule type" value="Genomic_DNA"/>
</dbReference>
<proteinExistence type="predicted"/>
<protein>
    <submittedName>
        <fullName evidence="1">Uncharacterized protein</fullName>
    </submittedName>
</protein>
<dbReference type="AlphaFoldDB" id="A0A0C9WPW4"/>
<evidence type="ECO:0000313" key="2">
    <source>
        <dbReference type="Proteomes" id="UP000054477"/>
    </source>
</evidence>
<reference evidence="1 2" key="1">
    <citation type="submission" date="2014-04" db="EMBL/GenBank/DDBJ databases">
        <authorList>
            <consortium name="DOE Joint Genome Institute"/>
            <person name="Kuo A."/>
            <person name="Kohler A."/>
            <person name="Nagy L.G."/>
            <person name="Floudas D."/>
            <person name="Copeland A."/>
            <person name="Barry K.W."/>
            <person name="Cichocki N."/>
            <person name="Veneault-Fourrey C."/>
            <person name="LaButti K."/>
            <person name="Lindquist E.A."/>
            <person name="Lipzen A."/>
            <person name="Lundell T."/>
            <person name="Morin E."/>
            <person name="Murat C."/>
            <person name="Sun H."/>
            <person name="Tunlid A."/>
            <person name="Henrissat B."/>
            <person name="Grigoriev I.V."/>
            <person name="Hibbett D.S."/>
            <person name="Martin F."/>
            <person name="Nordberg H.P."/>
            <person name="Cantor M.N."/>
            <person name="Hua S.X."/>
        </authorList>
    </citation>
    <scope>NUCLEOTIDE SEQUENCE [LARGE SCALE GENOMIC DNA]</scope>
    <source>
        <strain evidence="1 2">LaAM-08-1</strain>
    </source>
</reference>
<accession>A0A0C9WPW4</accession>
<dbReference type="HOGENOM" id="CLU_2638467_0_0_1"/>